<dbReference type="Pfam" id="PF25954">
    <property type="entry name" value="Beta-barrel_RND_2"/>
    <property type="match status" value="1"/>
</dbReference>
<reference evidence="5 6" key="1">
    <citation type="submission" date="2017-06" db="EMBL/GenBank/DDBJ databases">
        <title>Sequencing and comparative analysis of myxobacterial genomes.</title>
        <authorList>
            <person name="Rupp O."/>
            <person name="Goesmann A."/>
            <person name="Sogaard-Andersen L."/>
        </authorList>
    </citation>
    <scope>NUCLEOTIDE SEQUENCE [LARGE SCALE GENOMIC DNA]</scope>
    <source>
        <strain evidence="5 6">DSM 52655</strain>
    </source>
</reference>
<evidence type="ECO:0000259" key="2">
    <source>
        <dbReference type="Pfam" id="PF25876"/>
    </source>
</evidence>
<dbReference type="Pfam" id="PF25876">
    <property type="entry name" value="HH_MFP_RND"/>
    <property type="match status" value="1"/>
</dbReference>
<dbReference type="PANTHER" id="PTHR30469:SF38">
    <property type="entry name" value="HLYD FAMILY SECRETION PROTEIN"/>
    <property type="match status" value="1"/>
</dbReference>
<evidence type="ECO:0000259" key="3">
    <source>
        <dbReference type="Pfam" id="PF25917"/>
    </source>
</evidence>
<feature type="domain" description="CusB-like beta-barrel" evidence="4">
    <location>
        <begin position="236"/>
        <end position="308"/>
    </location>
</feature>
<proteinExistence type="inferred from homology"/>
<dbReference type="InterPro" id="IPR058625">
    <property type="entry name" value="MdtA-like_BSH"/>
</dbReference>
<dbReference type="PANTHER" id="PTHR30469">
    <property type="entry name" value="MULTIDRUG RESISTANCE PROTEIN MDTA"/>
    <property type="match status" value="1"/>
</dbReference>
<dbReference type="GO" id="GO:1990281">
    <property type="term" value="C:efflux pump complex"/>
    <property type="evidence" value="ECO:0007669"/>
    <property type="project" value="TreeGrafter"/>
</dbReference>
<protein>
    <submittedName>
        <fullName evidence="5">Co/Zn/Cd efflux system membrane fusion protein</fullName>
    </submittedName>
</protein>
<dbReference type="NCBIfam" id="TIGR01730">
    <property type="entry name" value="RND_mfp"/>
    <property type="match status" value="1"/>
</dbReference>
<dbReference type="AlphaFoldDB" id="A0A250JAJ1"/>
<dbReference type="InterPro" id="IPR058792">
    <property type="entry name" value="Beta-barrel_RND_2"/>
</dbReference>
<feature type="domain" description="Multidrug resistance protein MdtA-like alpha-helical hairpin" evidence="2">
    <location>
        <begin position="129"/>
        <end position="194"/>
    </location>
</feature>
<gene>
    <name evidence="5" type="ORF">CYFUS_005634</name>
</gene>
<dbReference type="Gene3D" id="2.40.420.20">
    <property type="match status" value="1"/>
</dbReference>
<dbReference type="Pfam" id="PF25917">
    <property type="entry name" value="BSH_RND"/>
    <property type="match status" value="1"/>
</dbReference>
<dbReference type="Gene3D" id="1.10.287.470">
    <property type="entry name" value="Helix hairpin bin"/>
    <property type="match status" value="1"/>
</dbReference>
<accession>A0A250JAJ1</accession>
<feature type="domain" description="Multidrug resistance protein MdtA-like barrel-sandwich hybrid" evidence="3">
    <location>
        <begin position="90"/>
        <end position="221"/>
    </location>
</feature>
<dbReference type="Proteomes" id="UP000217257">
    <property type="component" value="Chromosome"/>
</dbReference>
<evidence type="ECO:0000313" key="5">
    <source>
        <dbReference type="EMBL" id="ATB40186.1"/>
    </source>
</evidence>
<dbReference type="InterPro" id="IPR058624">
    <property type="entry name" value="MdtA-like_HH"/>
</dbReference>
<evidence type="ECO:0000313" key="6">
    <source>
        <dbReference type="Proteomes" id="UP000217257"/>
    </source>
</evidence>
<name>A0A250JAJ1_9BACT</name>
<sequence length="381" mass="39949">MGRACGSDGMRKLHLHRQGRTFQGVVVGGLVLTLGAGCGTRVDAAENKPGAAARQAAAETAVKADTVPVGEQKVPRFLTLTGSLLANEDSDVAAGVTGKVLSVHVERGSVVKKGDVLAKLDARASSASLEEARAQVVQAKSQQVLANADCERNEKLFASGTISAADHDRAQAQCRNAAAQVSGTQARLAMLEINVADASIRAPFDGVVAERVVSVGEYVQPPSKIVTLVSLDPLRLQLSVPEASAAFIQKDQPVEFTLTAAPNVVHKAKVTYVGAGLRSGSRDLVVEALVPNKDRALLPGQFATARVQLGEQPLPVVPRTALVDEGGRRKLFVVSDGRLEERFVQVSEGSGDEVGVMAGVRVGERVVAVARPELRDGVKLQ</sequence>
<evidence type="ECO:0000256" key="1">
    <source>
        <dbReference type="ARBA" id="ARBA00009477"/>
    </source>
</evidence>
<dbReference type="Gene3D" id="2.40.30.170">
    <property type="match status" value="1"/>
</dbReference>
<comment type="similarity">
    <text evidence="1">Belongs to the membrane fusion protein (MFP) (TC 8.A.1) family.</text>
</comment>
<dbReference type="Gene3D" id="2.40.50.100">
    <property type="match status" value="1"/>
</dbReference>
<dbReference type="EMBL" id="CP022098">
    <property type="protein sequence ID" value="ATB40186.1"/>
    <property type="molecule type" value="Genomic_DNA"/>
</dbReference>
<evidence type="ECO:0000259" key="4">
    <source>
        <dbReference type="Pfam" id="PF25954"/>
    </source>
</evidence>
<dbReference type="InterPro" id="IPR006143">
    <property type="entry name" value="RND_pump_MFP"/>
</dbReference>
<dbReference type="FunFam" id="2.40.30.170:FF:000010">
    <property type="entry name" value="Efflux RND transporter periplasmic adaptor subunit"/>
    <property type="match status" value="1"/>
</dbReference>
<dbReference type="KEGG" id="cfus:CYFUS_005634"/>
<dbReference type="GO" id="GO:0015562">
    <property type="term" value="F:efflux transmembrane transporter activity"/>
    <property type="evidence" value="ECO:0007669"/>
    <property type="project" value="TreeGrafter"/>
</dbReference>
<organism evidence="5 6">
    <name type="scientific">Cystobacter fuscus</name>
    <dbReference type="NCBI Taxonomy" id="43"/>
    <lineage>
        <taxon>Bacteria</taxon>
        <taxon>Pseudomonadati</taxon>
        <taxon>Myxococcota</taxon>
        <taxon>Myxococcia</taxon>
        <taxon>Myxococcales</taxon>
        <taxon>Cystobacterineae</taxon>
        <taxon>Archangiaceae</taxon>
        <taxon>Cystobacter</taxon>
    </lineage>
</organism>
<dbReference type="SUPFAM" id="SSF111369">
    <property type="entry name" value="HlyD-like secretion proteins"/>
    <property type="match status" value="1"/>
</dbReference>